<keyword evidence="5 6" id="KW-0786">Thiamine pyrophosphate</keyword>
<dbReference type="InterPro" id="IPR029061">
    <property type="entry name" value="THDP-binding"/>
</dbReference>
<dbReference type="PROSITE" id="PS00187">
    <property type="entry name" value="TPP_ENZYMES"/>
    <property type="match status" value="1"/>
</dbReference>
<feature type="domain" description="Thiamine pyrophosphate enzyme N-terminal TPP-binding" evidence="9">
    <location>
        <begin position="25"/>
        <end position="134"/>
    </location>
</feature>
<accession>A0ABP5UK85</accession>
<feature type="domain" description="Thiamine pyrophosphate enzyme TPP-binding" evidence="8">
    <location>
        <begin position="401"/>
        <end position="551"/>
    </location>
</feature>
<dbReference type="InterPro" id="IPR000399">
    <property type="entry name" value="TPP-bd_CS"/>
</dbReference>
<dbReference type="EMBL" id="BAAATJ010000001">
    <property type="protein sequence ID" value="GAA2382515.1"/>
    <property type="molecule type" value="Genomic_DNA"/>
</dbReference>
<evidence type="ECO:0000256" key="1">
    <source>
        <dbReference type="ARBA" id="ARBA00001946"/>
    </source>
</evidence>
<protein>
    <submittedName>
        <fullName evidence="10">Acetolactate synthase 3 large subunit</fullName>
    </submittedName>
</protein>
<name>A0ABP5UK85_9ACTN</name>
<dbReference type="Gene3D" id="3.40.50.970">
    <property type="match status" value="2"/>
</dbReference>
<dbReference type="InterPro" id="IPR029035">
    <property type="entry name" value="DHS-like_NAD/FAD-binding_dom"/>
</dbReference>
<dbReference type="Pfam" id="PF00205">
    <property type="entry name" value="TPP_enzyme_M"/>
    <property type="match status" value="1"/>
</dbReference>
<dbReference type="InterPro" id="IPR012001">
    <property type="entry name" value="Thiamin_PyroP_enz_TPP-bd_dom"/>
</dbReference>
<dbReference type="RefSeq" id="WP_344628715.1">
    <property type="nucleotide sequence ID" value="NZ_BAAATJ010000001.1"/>
</dbReference>
<dbReference type="PANTHER" id="PTHR18968">
    <property type="entry name" value="THIAMINE PYROPHOSPHATE ENZYMES"/>
    <property type="match status" value="1"/>
</dbReference>
<evidence type="ECO:0000256" key="5">
    <source>
        <dbReference type="ARBA" id="ARBA00023052"/>
    </source>
</evidence>
<dbReference type="CDD" id="cd00568">
    <property type="entry name" value="TPP_enzymes"/>
    <property type="match status" value="1"/>
</dbReference>
<evidence type="ECO:0000259" key="9">
    <source>
        <dbReference type="Pfam" id="PF02776"/>
    </source>
</evidence>
<feature type="domain" description="Thiamine pyrophosphate enzyme central" evidence="7">
    <location>
        <begin position="207"/>
        <end position="340"/>
    </location>
</feature>
<evidence type="ECO:0000259" key="8">
    <source>
        <dbReference type="Pfam" id="PF02775"/>
    </source>
</evidence>
<dbReference type="Pfam" id="PF02776">
    <property type="entry name" value="TPP_enzyme_N"/>
    <property type="match status" value="1"/>
</dbReference>
<gene>
    <name evidence="10" type="ORF">GCM10010420_00550</name>
</gene>
<dbReference type="SUPFAM" id="SSF52518">
    <property type="entry name" value="Thiamin diphosphate-binding fold (THDP-binding)"/>
    <property type="match status" value="2"/>
</dbReference>
<keyword evidence="11" id="KW-1185">Reference proteome</keyword>
<dbReference type="Proteomes" id="UP001500058">
    <property type="component" value="Unassembled WGS sequence"/>
</dbReference>
<evidence type="ECO:0000256" key="6">
    <source>
        <dbReference type="RuleBase" id="RU362132"/>
    </source>
</evidence>
<dbReference type="InterPro" id="IPR011766">
    <property type="entry name" value="TPP_enzyme_TPP-bd"/>
</dbReference>
<dbReference type="Pfam" id="PF02775">
    <property type="entry name" value="TPP_enzyme_C"/>
    <property type="match status" value="1"/>
</dbReference>
<evidence type="ECO:0000256" key="3">
    <source>
        <dbReference type="ARBA" id="ARBA00007812"/>
    </source>
</evidence>
<dbReference type="SUPFAM" id="SSF52467">
    <property type="entry name" value="DHS-like NAD/FAD-binding domain"/>
    <property type="match status" value="1"/>
</dbReference>
<dbReference type="InterPro" id="IPR045229">
    <property type="entry name" value="TPP_enz"/>
</dbReference>
<dbReference type="InterPro" id="IPR012000">
    <property type="entry name" value="Thiamin_PyroP_enz_cen_dom"/>
</dbReference>
<dbReference type="CDD" id="cd07035">
    <property type="entry name" value="TPP_PYR_POX_like"/>
    <property type="match status" value="1"/>
</dbReference>
<comment type="caution">
    <text evidence="10">The sequence shown here is derived from an EMBL/GenBank/DDBJ whole genome shotgun (WGS) entry which is preliminary data.</text>
</comment>
<evidence type="ECO:0000256" key="2">
    <source>
        <dbReference type="ARBA" id="ARBA00001964"/>
    </source>
</evidence>
<keyword evidence="4" id="KW-0479">Metal-binding</keyword>
<comment type="cofactor">
    <cofactor evidence="2">
        <name>thiamine diphosphate</name>
        <dbReference type="ChEBI" id="CHEBI:58937"/>
    </cofactor>
</comment>
<dbReference type="PANTHER" id="PTHR18968:SF166">
    <property type="entry name" value="2-HYDROXYACYL-COA LYASE 2"/>
    <property type="match status" value="1"/>
</dbReference>
<comment type="cofactor">
    <cofactor evidence="1">
        <name>Mg(2+)</name>
        <dbReference type="ChEBI" id="CHEBI:18420"/>
    </cofactor>
</comment>
<evidence type="ECO:0000259" key="7">
    <source>
        <dbReference type="Pfam" id="PF00205"/>
    </source>
</evidence>
<dbReference type="Gene3D" id="3.40.50.1220">
    <property type="entry name" value="TPP-binding domain"/>
    <property type="match status" value="1"/>
</dbReference>
<evidence type="ECO:0000256" key="4">
    <source>
        <dbReference type="ARBA" id="ARBA00022723"/>
    </source>
</evidence>
<reference evidence="11" key="1">
    <citation type="journal article" date="2019" name="Int. J. Syst. Evol. Microbiol.">
        <title>The Global Catalogue of Microorganisms (GCM) 10K type strain sequencing project: providing services to taxonomists for standard genome sequencing and annotation.</title>
        <authorList>
            <consortium name="The Broad Institute Genomics Platform"/>
            <consortium name="The Broad Institute Genome Sequencing Center for Infectious Disease"/>
            <person name="Wu L."/>
            <person name="Ma J."/>
        </authorList>
    </citation>
    <scope>NUCLEOTIDE SEQUENCE [LARGE SCALE GENOMIC DNA]</scope>
    <source>
        <strain evidence="11">JCM 6921</strain>
    </source>
</reference>
<evidence type="ECO:0000313" key="11">
    <source>
        <dbReference type="Proteomes" id="UP001500058"/>
    </source>
</evidence>
<proteinExistence type="inferred from homology"/>
<organism evidence="10 11">
    <name type="scientific">Streptomyces glaucosporus</name>
    <dbReference type="NCBI Taxonomy" id="284044"/>
    <lineage>
        <taxon>Bacteria</taxon>
        <taxon>Bacillati</taxon>
        <taxon>Actinomycetota</taxon>
        <taxon>Actinomycetes</taxon>
        <taxon>Kitasatosporales</taxon>
        <taxon>Streptomycetaceae</taxon>
        <taxon>Streptomyces</taxon>
    </lineage>
</organism>
<sequence>MNAVNQAGPAAPRTPGRPARAGCWQAVAHTLADAGVRMVLGLPSDDPGLVDAACALPDLEVRIVGDQRIASCAAAGYAVARREPVVLALNSGPSFANAVAGLLEAASLSVPLVVITTRVPAEHIGQGAFQYLEQRRMVESLAGWTHLVERPEQLVWAVRRAVRLAVDGGPALTVLEIADEVTRCEVELPPAGPPVLPLRSLPPAADLDAAASALRAARRPLVVAGGGTRWSDVRGLGALADLLACPVFTTAAGRGALDENHERAFGLLGLYTTPPAGELLDGADTLLLLGSRLEETARMGWDSWRTARVVQVDPRAAAFGEGCPVEFPLLGDAGLVVDELVARLAAEPPEPDAAWSALQRRVAGAQFEHAAADFAASPVRAVLRAAGRELGDGFTLVQENGLHDIWSYHYPVLALGRESAVVCPGEQTLMGFGLGAALGAALARPDRPTLLVTGDSAFRMSVGALDALRRHGLGVIVVVLDNGGFGWPRRLRAGRPDGVLATTVWEAAAPPEEIATAFGGTGAVVDGPEALAGTLRQAAEQARKGRFSVVRVPVPDDDVPLGIRAAGH</sequence>
<evidence type="ECO:0000313" key="10">
    <source>
        <dbReference type="EMBL" id="GAA2382515.1"/>
    </source>
</evidence>
<comment type="similarity">
    <text evidence="3 6">Belongs to the TPP enzyme family.</text>
</comment>